<feature type="domain" description="SbsA Ig-like" evidence="3">
    <location>
        <begin position="1601"/>
        <end position="1719"/>
    </location>
</feature>
<feature type="domain" description="SbsA Ig-like" evidence="3">
    <location>
        <begin position="294"/>
        <end position="394"/>
    </location>
</feature>
<dbReference type="InterPro" id="IPR014755">
    <property type="entry name" value="Cu-Rt/internalin_Ig-like"/>
</dbReference>
<evidence type="ECO:0000313" key="6">
    <source>
        <dbReference type="Proteomes" id="UP000234857"/>
    </source>
</evidence>
<evidence type="ECO:0008006" key="7">
    <source>
        <dbReference type="Google" id="ProtNLM"/>
    </source>
</evidence>
<dbReference type="Pfam" id="PF13205">
    <property type="entry name" value="Big_5"/>
    <property type="match status" value="5"/>
</dbReference>
<dbReference type="Gene3D" id="2.60.40.1220">
    <property type="match status" value="3"/>
</dbReference>
<dbReference type="Gene3D" id="2.60.40.4070">
    <property type="match status" value="1"/>
</dbReference>
<feature type="domain" description="SbsA Ig-like" evidence="3">
    <location>
        <begin position="919"/>
        <end position="1029"/>
    </location>
</feature>
<dbReference type="NCBIfam" id="TIGR04183">
    <property type="entry name" value="Por_Secre_tail"/>
    <property type="match status" value="1"/>
</dbReference>
<feature type="domain" description="SbsA Ig-like" evidence="3">
    <location>
        <begin position="1731"/>
        <end position="1843"/>
    </location>
</feature>
<sequence length="2233" mass="251947">MQIKKLRSILLLLFIVALTFNAYAEFVFGVERNEDGEIIVPSADPYINRDIFEYDEYGKFTNDRDFVIKIDVPPPSNPENWQSIRVHFWIDSNGGDTFHAMRVFDISETGERNIFGCQLPPSTESSENTAIKLLVTYDTGEVSTPYYEDDDYLYFDTSTPRYDDIVTEKSIANVQIYNDIELTFNEPIVTQTWDDDEGQVLSTEYSVYTDLDTSPFSEDLEYITRDESDELIMPSRDSNDEYTRLVFEHERHYLRSRSQYSIDLNNVWDRAGNALNEDDADYINQMLLISDSQKSSIEEQIPSPGASNVSITSTINVVFDEMMDPLSLMNAFSMTPEVQGSYTFKYDENNDLYLMIYKPTEDLLYGQEYQYTINSNARDIAGIPFEGASFKFTTEDDTFPPGIISKFPIEGQIGVPYNTDIYIQFDEKMLSSSINEDNVKLLNGSEYVPISLNYQEYNSKLYITPLDSLQPDHNYRVVIRGLMDSAGNMIDENSWDFFTKGNYENPKILSLDYIPGIEYDDPNDIFDNDYLLEYGTIEISFSKDMDTSEIVSENFVLFDGVLNPYVTITSDNRPGKDPKRDFTLTTKMDPRGDSRYPSAGVFYKNKKYDVFVLPNVKDVSGINLEKTYNGQISTTDDVSPYAVSTYPASNEIIPEANGLNYIRIYFNEDINLKDLNITGYNTVNDSDAPIDGADPILFLDDPGASDGDVYESIYVNERDENIDYNLDGDKTDYILEIFNDEFGNGQKEPFETGNYTFVLQNSLVGGKQVMDKANIISGNPLDDDIIFSFTIEDDNIAPNIISIGSTPTPIIGQDYTIDASIKIEFDEPLDALNLSDESVYVIYDDNGDFSDPDGVSSGEVEYVELDERNTKKYFVIFKPDNYLPQDSYCRLVVRSDNSLLQDLGGNAIASDYTKDFNTTSDPIVINHFPEDGQGYVPINSYIIIQFSETMDTTSINQQGIAINDGISNITGQIYYDETENIAYFYPVSNLKKGIKYTVSIGINDETTEYSPKDTDGNPLAYNKLFTFTTATSDDTVAPRVITTYPLNGTSDINIINSDGTSLEYTVNFSELMDDTTADGDAKTISGDSNSDSVFRVYYKDSSDNKIYLDDDNLQISYNQRDQKATFKYVMDLGNGKTYNIPLKYDTTYYAELNVKVEDMAGNDLSSIGTIFPDDTDSYVWSFKTKKDYNKPTAYIAETSMQVGTKFEIIFNEKITVAGAQNIKNLVSIVYNDGSGVMPEKYYDVKIENRTGDSNPFDGPTDNNLIPDEDYSVIVVTPTTLINNQFPNGDYTLWTYSERAGSQLTDLFGNVFDGDNSTADRDAGDGNYSRVISISDDIPPSILTKYPTGSAVSTNKNMISVWVEFSEDINHEDDPLVADYSRSILNSSNFYVESSGIPISVQSLEYYQSEDGNDYNNNGETDDKYIAVLKFQDDLSFNSDYKVVVKNIEDLDSDKDIITINPFSWTFTTKAPSPPFVKDVPEAFRNDITAPDEVTHFKITFTSDFDMDGDFFLNNIDNLITFRKYNSIESWPVTYSWENNNTVLVMNLDKELDHNSKYTLLISGNMRDKNGNTLDGDKDGTSEGSPVDDYLYEYVTGDEKQYLSVIQTNPYKNKTDVDINSKITVFFNDSLERISVIYGENNTVKLVKKDTGDIIEATLNYLNSNKTLVITPKSNLEYNTEYKLILSADLENENTKNLDGNGNNLFEYSPIDDYIVSFTTANDDLAPQFIASESIPLDDADDIGVSNDIQLVFSERLSDDILQNLSDYIKLYPGNTSVVPEFSLVEYTFSTNTQTINGKSRFVITISPTMPLANSSDYTINISSIIKDVSGNFIENPDIITFTTAEKDFDFVAFKNPAVKDEIFIIAKHSTALTGLTISLKQRNKTAVSVGYTATSGSNTYFASYKLDNDYLGMVTISAQTTNGLVSSIFMEYGYMKNAPLRLAGNFLKANIKDDSNYMVFYDTLEEKKSRKSVSSNNIEELIPISWKYTITASDDNIRLSSDKDSENPKDTGLYFDTDNGWKFIQKTSEDLSVNLKKGTSFAILRDRTAPRVQKLQKFYEMPVFNIEDASGFEVAKVIIDNEDNKDRISLQGNELRFDSKWFANIPAGNHNIDLRLVDGIGNTREYSSSFLAPGPLDISSISVYPNPATDFVNIRYSVQTALCKSVTLSIFDVSGRKIYRESISTTLGINDFYWDLRSLRGDLVSNGVYYYRLRAINTTGEEVEKTGKIAVLR</sequence>
<protein>
    <recommendedName>
        <fullName evidence="7">Ig-like domain-containing protein</fullName>
    </recommendedName>
</protein>
<keyword evidence="1 2" id="KW-0732">Signal</keyword>
<feature type="chain" id="PRO_5014950619" description="Ig-like domain-containing protein" evidence="2">
    <location>
        <begin position="25"/>
        <end position="2233"/>
    </location>
</feature>
<feature type="domain" description="SbsA Ig-like" evidence="3">
    <location>
        <begin position="397"/>
        <end position="499"/>
    </location>
</feature>
<accession>A0A2N5ZC02</accession>
<gene>
    <name evidence="5" type="ORF">C0601_11310</name>
</gene>
<feature type="signal peptide" evidence="2">
    <location>
        <begin position="1"/>
        <end position="24"/>
    </location>
</feature>
<name>A0A2N5ZC02_MUIH1</name>
<comment type="caution">
    <text evidence="5">The sequence shown here is derived from an EMBL/GenBank/DDBJ whole genome shotgun (WGS) entry which is preliminary data.</text>
</comment>
<dbReference type="Gene3D" id="2.60.40.3710">
    <property type="match status" value="1"/>
</dbReference>
<evidence type="ECO:0000256" key="2">
    <source>
        <dbReference type="SAM" id="SignalP"/>
    </source>
</evidence>
<dbReference type="Pfam" id="PF18962">
    <property type="entry name" value="Por_Secre_tail"/>
    <property type="match status" value="1"/>
</dbReference>
<organism evidence="5 6">
    <name type="scientific">Muiribacterium halophilum</name>
    <dbReference type="NCBI Taxonomy" id="2053465"/>
    <lineage>
        <taxon>Bacteria</taxon>
        <taxon>Candidatus Muiribacteriota</taxon>
        <taxon>Candidatus Muiribacteriia</taxon>
        <taxon>Candidatus Muiribacteriales</taxon>
        <taxon>Candidatus Muiribacteriaceae</taxon>
        <taxon>Candidatus Muiribacterium</taxon>
    </lineage>
</organism>
<dbReference type="InterPro" id="IPR026444">
    <property type="entry name" value="Secre_tail"/>
</dbReference>
<evidence type="ECO:0000256" key="1">
    <source>
        <dbReference type="ARBA" id="ARBA00022729"/>
    </source>
</evidence>
<feature type="domain" description="Secretion system C-terminal sorting" evidence="4">
    <location>
        <begin position="2143"/>
        <end position="2217"/>
    </location>
</feature>
<evidence type="ECO:0000313" key="5">
    <source>
        <dbReference type="EMBL" id="PLX16201.1"/>
    </source>
</evidence>
<dbReference type="EMBL" id="PKTG01000122">
    <property type="protein sequence ID" value="PLX16201.1"/>
    <property type="molecule type" value="Genomic_DNA"/>
</dbReference>
<evidence type="ECO:0000259" key="4">
    <source>
        <dbReference type="Pfam" id="PF18962"/>
    </source>
</evidence>
<reference evidence="5 6" key="1">
    <citation type="submission" date="2017-11" db="EMBL/GenBank/DDBJ databases">
        <title>Genome-resolved metagenomics identifies genetic mobility, metabolic interactions, and unexpected diversity in perchlorate-reducing communities.</title>
        <authorList>
            <person name="Barnum T.P."/>
            <person name="Figueroa I.A."/>
            <person name="Carlstrom C.I."/>
            <person name="Lucas L.N."/>
            <person name="Engelbrektson A.L."/>
            <person name="Coates J.D."/>
        </authorList>
    </citation>
    <scope>NUCLEOTIDE SEQUENCE [LARGE SCALE GENOMIC DNA]</scope>
    <source>
        <strain evidence="5">BM706</strain>
    </source>
</reference>
<dbReference type="InterPro" id="IPR032812">
    <property type="entry name" value="SbsA_Ig"/>
</dbReference>
<dbReference type="Proteomes" id="UP000234857">
    <property type="component" value="Unassembled WGS sequence"/>
</dbReference>
<evidence type="ECO:0000259" key="3">
    <source>
        <dbReference type="Pfam" id="PF13205"/>
    </source>
</evidence>
<proteinExistence type="predicted"/>